<name>A0ABD2CL05_VESMC</name>
<dbReference type="Proteomes" id="UP001607303">
    <property type="component" value="Unassembled WGS sequence"/>
</dbReference>
<comment type="caution">
    <text evidence="2">The sequence shown here is derived from an EMBL/GenBank/DDBJ whole genome shotgun (WGS) entry which is preliminary data.</text>
</comment>
<evidence type="ECO:0000313" key="3">
    <source>
        <dbReference type="Proteomes" id="UP001607303"/>
    </source>
</evidence>
<evidence type="ECO:0000313" key="2">
    <source>
        <dbReference type="EMBL" id="KAL2745787.1"/>
    </source>
</evidence>
<evidence type="ECO:0000256" key="1">
    <source>
        <dbReference type="SAM" id="MobiDB-lite"/>
    </source>
</evidence>
<proteinExistence type="predicted"/>
<protein>
    <submittedName>
        <fullName evidence="2">Uncharacterized protein</fullName>
    </submittedName>
</protein>
<feature type="compositionally biased region" description="Basic and acidic residues" evidence="1">
    <location>
        <begin position="1"/>
        <end position="26"/>
    </location>
</feature>
<reference evidence="2 3" key="1">
    <citation type="journal article" date="2024" name="Ann. Entomol. Soc. Am.">
        <title>Genomic analyses of the southern and eastern yellowjacket wasps (Hymenoptera: Vespidae) reveal evolutionary signatures of social life.</title>
        <authorList>
            <person name="Catto M.A."/>
            <person name="Caine P.B."/>
            <person name="Orr S.E."/>
            <person name="Hunt B.G."/>
            <person name="Goodisman M.A.D."/>
        </authorList>
    </citation>
    <scope>NUCLEOTIDE SEQUENCE [LARGE SCALE GENOMIC DNA]</scope>
    <source>
        <strain evidence="2">232</strain>
        <tissue evidence="2">Head and thorax</tissue>
    </source>
</reference>
<gene>
    <name evidence="2" type="ORF">V1477_005941</name>
</gene>
<organism evidence="2 3">
    <name type="scientific">Vespula maculifrons</name>
    <name type="common">Eastern yellow jacket</name>
    <name type="synonym">Wasp</name>
    <dbReference type="NCBI Taxonomy" id="7453"/>
    <lineage>
        <taxon>Eukaryota</taxon>
        <taxon>Metazoa</taxon>
        <taxon>Ecdysozoa</taxon>
        <taxon>Arthropoda</taxon>
        <taxon>Hexapoda</taxon>
        <taxon>Insecta</taxon>
        <taxon>Pterygota</taxon>
        <taxon>Neoptera</taxon>
        <taxon>Endopterygota</taxon>
        <taxon>Hymenoptera</taxon>
        <taxon>Apocrita</taxon>
        <taxon>Aculeata</taxon>
        <taxon>Vespoidea</taxon>
        <taxon>Vespidae</taxon>
        <taxon>Vespinae</taxon>
        <taxon>Vespula</taxon>
    </lineage>
</organism>
<keyword evidence="3" id="KW-1185">Reference proteome</keyword>
<sequence>MGGYDEKEKFRHDVDARDKGTMEKKNQKQPARIIFQDDEDGRFGRGGCFFGSVGWFRQDERTRQKECVSVRCLRVSLVIASDIPSVVNFSSWMSVKRAGGETTLCDGSDGYDSHANPVSDSTSPLLVPTYGRDGEYVGAADEA</sequence>
<dbReference type="EMBL" id="JAYRBN010000040">
    <property type="protein sequence ID" value="KAL2745787.1"/>
    <property type="molecule type" value="Genomic_DNA"/>
</dbReference>
<dbReference type="AlphaFoldDB" id="A0ABD2CL05"/>
<feature type="region of interest" description="Disordered" evidence="1">
    <location>
        <begin position="1"/>
        <end position="30"/>
    </location>
</feature>
<accession>A0ABD2CL05</accession>